<evidence type="ECO:0000313" key="1">
    <source>
        <dbReference type="EMBL" id="KUM60707.1"/>
    </source>
</evidence>
<organism evidence="1 2">
    <name type="scientific">Penicillium freii</name>
    <dbReference type="NCBI Taxonomy" id="48697"/>
    <lineage>
        <taxon>Eukaryota</taxon>
        <taxon>Fungi</taxon>
        <taxon>Dikarya</taxon>
        <taxon>Ascomycota</taxon>
        <taxon>Pezizomycotina</taxon>
        <taxon>Eurotiomycetes</taxon>
        <taxon>Eurotiomycetidae</taxon>
        <taxon>Eurotiales</taxon>
        <taxon>Aspergillaceae</taxon>
        <taxon>Penicillium</taxon>
    </lineage>
</organism>
<name>A0A101MHL9_PENFR</name>
<dbReference type="AlphaFoldDB" id="A0A101MHL9"/>
<accession>A0A101MHL9</accession>
<dbReference type="Proteomes" id="UP000055045">
    <property type="component" value="Unassembled WGS sequence"/>
</dbReference>
<dbReference type="EMBL" id="LLXE01000163">
    <property type="protein sequence ID" value="KUM60707.1"/>
    <property type="molecule type" value="Genomic_DNA"/>
</dbReference>
<proteinExistence type="predicted"/>
<evidence type="ECO:0000313" key="2">
    <source>
        <dbReference type="Proteomes" id="UP000055045"/>
    </source>
</evidence>
<reference evidence="1 2" key="1">
    <citation type="submission" date="2015-10" db="EMBL/GenBank/DDBJ databases">
        <title>Genome sequencing of Penicillium freii.</title>
        <authorList>
            <person name="Nguyen H.D."/>
            <person name="Visagie C.M."/>
            <person name="Seifert K.A."/>
        </authorList>
    </citation>
    <scope>NUCLEOTIDE SEQUENCE [LARGE SCALE GENOMIC DNA]</scope>
    <source>
        <strain evidence="1 2">DAOM 242723</strain>
    </source>
</reference>
<comment type="caution">
    <text evidence="1">The sequence shown here is derived from an EMBL/GenBank/DDBJ whole genome shotgun (WGS) entry which is preliminary data.</text>
</comment>
<sequence>MILLKAFEDAGEMDLGRRLSKVCHACPRKGRVPVHATLLSLQHVIIYDLPFLVTGYSDHSLGGKPIQKMIVKIS</sequence>
<gene>
    <name evidence="1" type="ORF">ACN42_g6419</name>
</gene>
<keyword evidence="2" id="KW-1185">Reference proteome</keyword>
<protein>
    <submittedName>
        <fullName evidence="1">Uncharacterized protein</fullName>
    </submittedName>
</protein>